<keyword evidence="4" id="KW-0378">Hydrolase</keyword>
<dbReference type="InterPro" id="IPR050561">
    <property type="entry name" value="PTP"/>
</dbReference>
<proteinExistence type="inferred from homology"/>
<evidence type="ECO:0000256" key="1">
    <source>
        <dbReference type="ARBA" id="ARBA00009580"/>
    </source>
</evidence>
<dbReference type="KEGG" id="pmac:106719030"/>
<keyword evidence="3" id="KW-0488">Methylation</keyword>
<dbReference type="InterPro" id="IPR029021">
    <property type="entry name" value="Prot-tyrosine_phosphatase-like"/>
</dbReference>
<dbReference type="GO" id="GO:0004725">
    <property type="term" value="F:protein tyrosine phosphatase activity"/>
    <property type="evidence" value="ECO:0007669"/>
    <property type="project" value="UniProtKB-EC"/>
</dbReference>
<evidence type="ECO:0000256" key="3">
    <source>
        <dbReference type="ARBA" id="ARBA00022481"/>
    </source>
</evidence>
<dbReference type="AlphaFoldDB" id="A0A0N1PHW7"/>
<dbReference type="EMBL" id="KQ461187">
    <property type="protein sequence ID" value="KPJ07336.1"/>
    <property type="molecule type" value="Genomic_DNA"/>
</dbReference>
<comment type="catalytic activity">
    <reaction evidence="9">
        <text>O-phospho-L-tyrosyl-[protein] + H2O = L-tyrosyl-[protein] + phosphate</text>
        <dbReference type="Rhea" id="RHEA:10684"/>
        <dbReference type="Rhea" id="RHEA-COMP:10136"/>
        <dbReference type="Rhea" id="RHEA-COMP:20101"/>
        <dbReference type="ChEBI" id="CHEBI:15377"/>
        <dbReference type="ChEBI" id="CHEBI:43474"/>
        <dbReference type="ChEBI" id="CHEBI:46858"/>
        <dbReference type="ChEBI" id="CHEBI:61978"/>
        <dbReference type="EC" id="3.1.3.48"/>
    </reaction>
</comment>
<dbReference type="Proteomes" id="UP000053240">
    <property type="component" value="Unassembled WGS sequence"/>
</dbReference>
<protein>
    <recommendedName>
        <fullName evidence="2">protein-tyrosine-phosphatase</fullName>
        <ecNumber evidence="2">3.1.3.48</ecNumber>
    </recommendedName>
</protein>
<comment type="similarity">
    <text evidence="1">Belongs to the protein-tyrosine phosphatase family.</text>
</comment>
<evidence type="ECO:0000256" key="7">
    <source>
        <dbReference type="ARBA" id="ARBA00023288"/>
    </source>
</evidence>
<evidence type="ECO:0000256" key="2">
    <source>
        <dbReference type="ARBA" id="ARBA00013064"/>
    </source>
</evidence>
<dbReference type="FunCoup" id="A0A0N1PHW7">
    <property type="interactions" value="1110"/>
</dbReference>
<evidence type="ECO:0000256" key="5">
    <source>
        <dbReference type="ARBA" id="ARBA00022912"/>
    </source>
</evidence>
<evidence type="ECO:0000313" key="11">
    <source>
        <dbReference type="EMBL" id="KPJ07336.1"/>
    </source>
</evidence>
<sequence length="154" mass="17414">MKQKDIRPAPSLIEYKSMRFLITDRPSDVTIQSYLQELRKHNVCTVVRVCEPSYDTAPLRAEGIIVRDLAYDDGTFPPPNVVDEWFEILRDNAAHKPEAAVAVHCVAGLGRAPVMVAIALIELGMKYEEAVETIRESVYILLSKWAFSKLNCHK</sequence>
<dbReference type="FunFam" id="3.90.190.10:FF:000086">
    <property type="entry name" value="Protein tyrosine phosphatase-like protein"/>
    <property type="match status" value="1"/>
</dbReference>
<gene>
    <name evidence="11" type="ORF">RR48_04130</name>
</gene>
<dbReference type="PROSITE" id="PS50056">
    <property type="entry name" value="TYR_PHOSPHATASE_2"/>
    <property type="match status" value="1"/>
</dbReference>
<dbReference type="InParanoid" id="A0A0N1PHW7"/>
<dbReference type="SUPFAM" id="SSF52799">
    <property type="entry name" value="(Phosphotyrosine protein) phosphatases II"/>
    <property type="match status" value="1"/>
</dbReference>
<feature type="domain" description="Tyrosine specific protein phosphatases" evidence="10">
    <location>
        <begin position="83"/>
        <end position="136"/>
    </location>
</feature>
<keyword evidence="6" id="KW-1015">Disulfide bond</keyword>
<dbReference type="CDD" id="cd14500">
    <property type="entry name" value="PTP-IVa"/>
    <property type="match status" value="1"/>
</dbReference>
<evidence type="ECO:0000259" key="10">
    <source>
        <dbReference type="PROSITE" id="PS50056"/>
    </source>
</evidence>
<keyword evidence="5" id="KW-0904">Protein phosphatase</keyword>
<accession>A0A0N1PHW7</accession>
<dbReference type="Gene3D" id="3.90.190.10">
    <property type="entry name" value="Protein tyrosine phosphatase superfamily"/>
    <property type="match status" value="1"/>
</dbReference>
<dbReference type="InterPro" id="IPR000387">
    <property type="entry name" value="Tyr_Pase_dom"/>
</dbReference>
<organism evidence="11 12">
    <name type="scientific">Papilio machaon</name>
    <name type="common">Old World swallowtail butterfly</name>
    <dbReference type="NCBI Taxonomy" id="76193"/>
    <lineage>
        <taxon>Eukaryota</taxon>
        <taxon>Metazoa</taxon>
        <taxon>Ecdysozoa</taxon>
        <taxon>Arthropoda</taxon>
        <taxon>Hexapoda</taxon>
        <taxon>Insecta</taxon>
        <taxon>Pterygota</taxon>
        <taxon>Neoptera</taxon>
        <taxon>Endopterygota</taxon>
        <taxon>Lepidoptera</taxon>
        <taxon>Glossata</taxon>
        <taxon>Ditrysia</taxon>
        <taxon>Papilionoidea</taxon>
        <taxon>Papilionidae</taxon>
        <taxon>Papilioninae</taxon>
        <taxon>Papilio</taxon>
    </lineage>
</organism>
<dbReference type="Pfam" id="PF22785">
    <property type="entry name" value="Tc-R-P"/>
    <property type="match status" value="1"/>
</dbReference>
<name>A0A0N1PHW7_PAPMA</name>
<dbReference type="EC" id="3.1.3.48" evidence="2"/>
<evidence type="ECO:0000256" key="8">
    <source>
        <dbReference type="ARBA" id="ARBA00023289"/>
    </source>
</evidence>
<keyword evidence="8" id="KW-0636">Prenylation</keyword>
<evidence type="ECO:0000313" key="12">
    <source>
        <dbReference type="Proteomes" id="UP000053240"/>
    </source>
</evidence>
<dbReference type="STRING" id="76193.A0A0N1PHW7"/>
<dbReference type="GO" id="GO:0005737">
    <property type="term" value="C:cytoplasm"/>
    <property type="evidence" value="ECO:0007669"/>
    <property type="project" value="UniProtKB-ARBA"/>
</dbReference>
<evidence type="ECO:0000256" key="9">
    <source>
        <dbReference type="ARBA" id="ARBA00051722"/>
    </source>
</evidence>
<keyword evidence="7" id="KW-0449">Lipoprotein</keyword>
<evidence type="ECO:0000256" key="6">
    <source>
        <dbReference type="ARBA" id="ARBA00023157"/>
    </source>
</evidence>
<keyword evidence="12" id="KW-1185">Reference proteome</keyword>
<dbReference type="PANTHER" id="PTHR23339">
    <property type="entry name" value="TYROSINE SPECIFIC PROTEIN PHOSPHATASE AND DUAL SPECIFICITY PROTEIN PHOSPHATASE"/>
    <property type="match status" value="1"/>
</dbReference>
<reference evidence="11 12" key="1">
    <citation type="journal article" date="2015" name="Nat. Commun.">
        <title>Outbred genome sequencing and CRISPR/Cas9 gene editing in butterflies.</title>
        <authorList>
            <person name="Li X."/>
            <person name="Fan D."/>
            <person name="Zhang W."/>
            <person name="Liu G."/>
            <person name="Zhang L."/>
            <person name="Zhao L."/>
            <person name="Fang X."/>
            <person name="Chen L."/>
            <person name="Dong Y."/>
            <person name="Chen Y."/>
            <person name="Ding Y."/>
            <person name="Zhao R."/>
            <person name="Feng M."/>
            <person name="Zhu Y."/>
            <person name="Feng Y."/>
            <person name="Jiang X."/>
            <person name="Zhu D."/>
            <person name="Xiang H."/>
            <person name="Feng X."/>
            <person name="Li S."/>
            <person name="Wang J."/>
            <person name="Zhang G."/>
            <person name="Kronforst M.R."/>
            <person name="Wang W."/>
        </authorList>
    </citation>
    <scope>NUCLEOTIDE SEQUENCE [LARGE SCALE GENOMIC DNA]</scope>
    <source>
        <strain evidence="11">Ya'a_city_454_Pm</strain>
        <tissue evidence="11">Whole body</tissue>
    </source>
</reference>
<evidence type="ECO:0000256" key="4">
    <source>
        <dbReference type="ARBA" id="ARBA00022801"/>
    </source>
</evidence>